<proteinExistence type="predicted"/>
<dbReference type="EMBL" id="AEUD01000012">
    <property type="protein sequence ID" value="EGD54484.1"/>
    <property type="molecule type" value="Genomic_DNA"/>
</dbReference>
<name>F1YLU0_9ACTN</name>
<keyword evidence="2" id="KW-1185">Reference proteome</keyword>
<dbReference type="STRING" id="644548.SCNU_14419"/>
<protein>
    <submittedName>
        <fullName evidence="1">Uncharacterized protein</fullName>
    </submittedName>
</protein>
<dbReference type="Proteomes" id="UP000035065">
    <property type="component" value="Unassembled WGS sequence"/>
</dbReference>
<accession>F1YLU0</accession>
<reference evidence="1 2" key="1">
    <citation type="journal article" date="2011" name="J. Bacteriol.">
        <title>Draft Genome Sequence of Gordonia neofelifaecis NRRL B-59395, a Cholesterol-Degrading Actinomycete.</title>
        <authorList>
            <person name="Ge F."/>
            <person name="Li W."/>
            <person name="Chen G."/>
            <person name="Liu Y."/>
            <person name="Zhang G."/>
            <person name="Yong B."/>
            <person name="Wang Q."/>
            <person name="Wang N."/>
            <person name="Huang Z."/>
            <person name="Li W."/>
            <person name="Wang J."/>
            <person name="Wu C."/>
            <person name="Xie Q."/>
            <person name="Liu G."/>
        </authorList>
    </citation>
    <scope>NUCLEOTIDE SEQUENCE [LARGE SCALE GENOMIC DNA]</scope>
    <source>
        <strain evidence="1 2">NRRL B-59395</strain>
    </source>
</reference>
<gene>
    <name evidence="1" type="ORF">SCNU_14419</name>
</gene>
<evidence type="ECO:0000313" key="2">
    <source>
        <dbReference type="Proteomes" id="UP000035065"/>
    </source>
</evidence>
<comment type="caution">
    <text evidence="1">The sequence shown here is derived from an EMBL/GenBank/DDBJ whole genome shotgun (WGS) entry which is preliminary data.</text>
</comment>
<evidence type="ECO:0000313" key="1">
    <source>
        <dbReference type="EMBL" id="EGD54484.1"/>
    </source>
</evidence>
<dbReference type="AlphaFoldDB" id="F1YLU0"/>
<sequence>MADMVMVGIAVLAIAACAALLYALERGTGR</sequence>
<organism evidence="1 2">
    <name type="scientific">Gordonia neofelifaecis NRRL B-59395</name>
    <dbReference type="NCBI Taxonomy" id="644548"/>
    <lineage>
        <taxon>Bacteria</taxon>
        <taxon>Bacillati</taxon>
        <taxon>Actinomycetota</taxon>
        <taxon>Actinomycetes</taxon>
        <taxon>Mycobacteriales</taxon>
        <taxon>Gordoniaceae</taxon>
        <taxon>Gordonia</taxon>
    </lineage>
</organism>